<dbReference type="InterPro" id="IPR039537">
    <property type="entry name" value="Retrotran_Ty1/copia-like"/>
</dbReference>
<gene>
    <name evidence="2" type="ORF">OSB04_008597</name>
</gene>
<dbReference type="AlphaFoldDB" id="A0AA38WJN9"/>
<sequence>MAVDAAAIVGKVMVAEASMRFLFLENFTAIRVRSSASILPFTGDQITKLLNLVGDKNVCDGVGVNMADIADLGFRVNNPNGIHANIKMIGNLKLTDDITLFDVLVVPALSMNLLSVRKLAKDSKCVVGFDACKCYIQDLSLKKFFGIGNKQEGLLGHHVEPVFNSLKHRLALGDDESFLSCDVCNETKQACELFASSENSYVCLGEVVHMDVLGPLKVVIIVDEFSKAVWVYMLKSKSEVVYCVHDFINLLQNQFDKSVKVFRTVDCAEARDIVRQAYTPQHNNEPSKYCTITSCSKWCSIGYVPMWSECMKTATYLINRISSSSLCGKCPYELVYGFEPVVSHLRCFGCLCYTTKLDKFVSTSERCAFLGYSVAKTGYRLCSFDSKRIIFSRNVKFYEDVFPFKLGASSVSDGVNIDNVSHLNFFALRSSINGNTKFVYDNLDGSQKNNKGREVSSSSVRIIGTNSLSKTWPVDDFSKGFPLGIQGGTVLIAVLKMFKRVSNLSKLFDDFIGEGKEKYDLQRVIY</sequence>
<accession>A0AA38WJN9</accession>
<dbReference type="EMBL" id="JARYMX010000002">
    <property type="protein sequence ID" value="KAJ9563437.1"/>
    <property type="molecule type" value="Genomic_DNA"/>
</dbReference>
<keyword evidence="3" id="KW-1185">Reference proteome</keyword>
<dbReference type="InterPro" id="IPR012337">
    <property type="entry name" value="RNaseH-like_sf"/>
</dbReference>
<dbReference type="Proteomes" id="UP001172457">
    <property type="component" value="Chromosome 2"/>
</dbReference>
<dbReference type="GO" id="GO:0003676">
    <property type="term" value="F:nucleic acid binding"/>
    <property type="evidence" value="ECO:0007669"/>
    <property type="project" value="InterPro"/>
</dbReference>
<dbReference type="Pfam" id="PF25597">
    <property type="entry name" value="SH3_retrovirus"/>
    <property type="match status" value="1"/>
</dbReference>
<organism evidence="2 3">
    <name type="scientific">Centaurea solstitialis</name>
    <name type="common">yellow star-thistle</name>
    <dbReference type="NCBI Taxonomy" id="347529"/>
    <lineage>
        <taxon>Eukaryota</taxon>
        <taxon>Viridiplantae</taxon>
        <taxon>Streptophyta</taxon>
        <taxon>Embryophyta</taxon>
        <taxon>Tracheophyta</taxon>
        <taxon>Spermatophyta</taxon>
        <taxon>Magnoliopsida</taxon>
        <taxon>eudicotyledons</taxon>
        <taxon>Gunneridae</taxon>
        <taxon>Pentapetalae</taxon>
        <taxon>asterids</taxon>
        <taxon>campanulids</taxon>
        <taxon>Asterales</taxon>
        <taxon>Asteraceae</taxon>
        <taxon>Carduoideae</taxon>
        <taxon>Cardueae</taxon>
        <taxon>Centaureinae</taxon>
        <taxon>Centaurea</taxon>
    </lineage>
</organism>
<dbReference type="InterPro" id="IPR057670">
    <property type="entry name" value="SH3_retrovirus"/>
</dbReference>
<feature type="domain" description="Retroviral polymerase SH3-like" evidence="1">
    <location>
        <begin position="350"/>
        <end position="406"/>
    </location>
</feature>
<comment type="caution">
    <text evidence="2">The sequence shown here is derived from an EMBL/GenBank/DDBJ whole genome shotgun (WGS) entry which is preliminary data.</text>
</comment>
<evidence type="ECO:0000313" key="2">
    <source>
        <dbReference type="EMBL" id="KAJ9563437.1"/>
    </source>
</evidence>
<dbReference type="SUPFAM" id="SSF53098">
    <property type="entry name" value="Ribonuclease H-like"/>
    <property type="match status" value="1"/>
</dbReference>
<name>A0AA38WJN9_9ASTR</name>
<dbReference type="PANTHER" id="PTHR42648:SF31">
    <property type="entry name" value="RNA-DIRECTED DNA POLYMERASE"/>
    <property type="match status" value="1"/>
</dbReference>
<evidence type="ECO:0000313" key="3">
    <source>
        <dbReference type="Proteomes" id="UP001172457"/>
    </source>
</evidence>
<proteinExistence type="predicted"/>
<dbReference type="InterPro" id="IPR036397">
    <property type="entry name" value="RNaseH_sf"/>
</dbReference>
<dbReference type="Gene3D" id="3.30.420.10">
    <property type="entry name" value="Ribonuclease H-like superfamily/Ribonuclease H"/>
    <property type="match status" value="1"/>
</dbReference>
<reference evidence="2" key="1">
    <citation type="submission" date="2023-03" db="EMBL/GenBank/DDBJ databases">
        <title>Chromosome-scale reference genome and RAD-based genetic map of yellow starthistle (Centaurea solstitialis) reveal putative structural variation and QTLs associated with invader traits.</title>
        <authorList>
            <person name="Reatini B."/>
            <person name="Cang F.A."/>
            <person name="Jiang Q."/>
            <person name="Mckibben M.T.W."/>
            <person name="Barker M.S."/>
            <person name="Rieseberg L.H."/>
            <person name="Dlugosch K.M."/>
        </authorList>
    </citation>
    <scope>NUCLEOTIDE SEQUENCE</scope>
    <source>
        <strain evidence="2">CAN-66</strain>
        <tissue evidence="2">Leaf</tissue>
    </source>
</reference>
<dbReference type="PANTHER" id="PTHR42648">
    <property type="entry name" value="TRANSPOSASE, PUTATIVE-RELATED"/>
    <property type="match status" value="1"/>
</dbReference>
<evidence type="ECO:0000259" key="1">
    <source>
        <dbReference type="Pfam" id="PF25597"/>
    </source>
</evidence>
<protein>
    <recommendedName>
        <fullName evidence="1">Retroviral polymerase SH3-like domain-containing protein</fullName>
    </recommendedName>
</protein>